<keyword evidence="3" id="KW-1185">Reference proteome</keyword>
<keyword evidence="2" id="KW-0808">Transferase</keyword>
<evidence type="ECO:0000313" key="2">
    <source>
        <dbReference type="EMBL" id="RDV02835.1"/>
    </source>
</evidence>
<name>A0A371B5G1_9SPHN</name>
<dbReference type="PANTHER" id="PTHR21310:SF40">
    <property type="entry name" value="AMINOGLYCOSIDE PHOSPHOTRANSFERASE DOMAIN-CONTAINING PROTEIN-RELATED"/>
    <property type="match status" value="1"/>
</dbReference>
<dbReference type="InterPro" id="IPR051678">
    <property type="entry name" value="AGP_Transferase"/>
</dbReference>
<dbReference type="PANTHER" id="PTHR21310">
    <property type="entry name" value="AMINOGLYCOSIDE PHOSPHOTRANSFERASE-RELATED-RELATED"/>
    <property type="match status" value="1"/>
</dbReference>
<dbReference type="InterPro" id="IPR002575">
    <property type="entry name" value="Aminoglycoside_PTrfase"/>
</dbReference>
<evidence type="ECO:0000259" key="1">
    <source>
        <dbReference type="Pfam" id="PF01636"/>
    </source>
</evidence>
<dbReference type="SUPFAM" id="SSF56112">
    <property type="entry name" value="Protein kinase-like (PK-like)"/>
    <property type="match status" value="1"/>
</dbReference>
<dbReference type="GO" id="GO:0016740">
    <property type="term" value="F:transferase activity"/>
    <property type="evidence" value="ECO:0007669"/>
    <property type="project" value="UniProtKB-KW"/>
</dbReference>
<comment type="caution">
    <text evidence="2">The sequence shown here is derived from an EMBL/GenBank/DDBJ whole genome shotgun (WGS) entry which is preliminary data.</text>
</comment>
<accession>A0A371B5G1</accession>
<dbReference type="Proteomes" id="UP000263833">
    <property type="component" value="Unassembled WGS sequence"/>
</dbReference>
<organism evidence="2 3">
    <name type="scientific">Sphingorhabdus pulchriflava</name>
    <dbReference type="NCBI Taxonomy" id="2292257"/>
    <lineage>
        <taxon>Bacteria</taxon>
        <taxon>Pseudomonadati</taxon>
        <taxon>Pseudomonadota</taxon>
        <taxon>Alphaproteobacteria</taxon>
        <taxon>Sphingomonadales</taxon>
        <taxon>Sphingomonadaceae</taxon>
        <taxon>Sphingorhabdus</taxon>
    </lineage>
</organism>
<dbReference type="InterPro" id="IPR041726">
    <property type="entry name" value="ACAD10_11_N"/>
</dbReference>
<evidence type="ECO:0000313" key="3">
    <source>
        <dbReference type="Proteomes" id="UP000263833"/>
    </source>
</evidence>
<dbReference type="RefSeq" id="WP_115549937.1">
    <property type="nucleotide sequence ID" value="NZ_QRGP01000002.1"/>
</dbReference>
<protein>
    <submittedName>
        <fullName evidence="2">Phosphotransferase family protein</fullName>
    </submittedName>
</protein>
<proteinExistence type="predicted"/>
<dbReference type="InterPro" id="IPR011009">
    <property type="entry name" value="Kinase-like_dom_sf"/>
</dbReference>
<feature type="domain" description="Aminoglycoside phosphotransferase" evidence="1">
    <location>
        <begin position="28"/>
        <end position="259"/>
    </location>
</feature>
<dbReference type="AlphaFoldDB" id="A0A371B5G1"/>
<gene>
    <name evidence="2" type="ORF">DXH95_12960</name>
</gene>
<sequence length="342" mass="37484">MIDGVDLAALEQWMDGQGLGEGPIADATTLAGGTQNILLRFSRSGRFYVLRRPPPVLRANSNETMRREARALAALKGSNVPHPELIAACPEEDVIGASFYLMEPIEGFNATQGLPALHASDAAIRHRMGLAMVEAIAALSQVDYHSVGLEGFGKLDNWIERQVGRWASQLASYEEMPGWTGPEAIPGVDKIAQWLDAHRPKNFQPGIIHGDFHFANVLFRNDSGELAAVVDWELCTLGDPLLDLGWLVATWPENDNPHATDVAITPWEGFATPDELVAHYAALTGRDLSDFDWYAVLACYKLGIILEGTHARACAGKAPRETGDRLHAHTIHLFERALRRIS</sequence>
<dbReference type="Pfam" id="PF01636">
    <property type="entry name" value="APH"/>
    <property type="match status" value="1"/>
</dbReference>
<dbReference type="Gene3D" id="3.30.200.20">
    <property type="entry name" value="Phosphorylase Kinase, domain 1"/>
    <property type="match status" value="1"/>
</dbReference>
<dbReference type="Gene3D" id="3.90.1200.10">
    <property type="match status" value="1"/>
</dbReference>
<dbReference type="EMBL" id="QRGP01000002">
    <property type="protein sequence ID" value="RDV02835.1"/>
    <property type="molecule type" value="Genomic_DNA"/>
</dbReference>
<dbReference type="CDD" id="cd05154">
    <property type="entry name" value="ACAD10_11_N-like"/>
    <property type="match status" value="1"/>
</dbReference>
<dbReference type="OrthoDB" id="3806873at2"/>
<reference evidence="3" key="1">
    <citation type="submission" date="2018-08" db="EMBL/GenBank/DDBJ databases">
        <authorList>
            <person name="Kim S.-J."/>
            <person name="Jung G.-Y."/>
        </authorList>
    </citation>
    <scope>NUCLEOTIDE SEQUENCE [LARGE SCALE GENOMIC DNA]</scope>
    <source>
        <strain evidence="3">GY_G</strain>
    </source>
</reference>